<comment type="caution">
    <text evidence="3">The sequence shown here is derived from an EMBL/GenBank/DDBJ whole genome shotgun (WGS) entry which is preliminary data.</text>
</comment>
<dbReference type="GO" id="GO:0008195">
    <property type="term" value="F:phosphatidate phosphatase activity"/>
    <property type="evidence" value="ECO:0007669"/>
    <property type="project" value="InterPro"/>
</dbReference>
<keyword evidence="4" id="KW-1185">Reference proteome</keyword>
<dbReference type="GO" id="GO:0030479">
    <property type="term" value="C:actin cortical patch"/>
    <property type="evidence" value="ECO:0007669"/>
    <property type="project" value="TreeGrafter"/>
</dbReference>
<reference evidence="3" key="2">
    <citation type="submission" date="2021-01" db="EMBL/GenBank/DDBJ databases">
        <authorList>
            <person name="Schikora-Tamarit M.A."/>
        </authorList>
    </citation>
    <scope>NUCLEOTIDE SEQUENCE</scope>
    <source>
        <strain evidence="3">CBS6341</strain>
    </source>
</reference>
<feature type="region of interest" description="Disordered" evidence="1">
    <location>
        <begin position="515"/>
        <end position="600"/>
    </location>
</feature>
<feature type="domain" description="Phosphatidate phosphatase APP1 catalytic" evidence="2">
    <location>
        <begin position="271"/>
        <end position="420"/>
    </location>
</feature>
<feature type="compositionally biased region" description="Pro residues" evidence="1">
    <location>
        <begin position="559"/>
        <end position="575"/>
    </location>
</feature>
<evidence type="ECO:0000313" key="3">
    <source>
        <dbReference type="EMBL" id="KAH3677616.1"/>
    </source>
</evidence>
<feature type="compositionally biased region" description="Low complexity" evidence="1">
    <location>
        <begin position="170"/>
        <end position="180"/>
    </location>
</feature>
<evidence type="ECO:0000259" key="2">
    <source>
        <dbReference type="Pfam" id="PF09949"/>
    </source>
</evidence>
<dbReference type="EMBL" id="JAEUBF010000506">
    <property type="protein sequence ID" value="KAH3677616.1"/>
    <property type="molecule type" value="Genomic_DNA"/>
</dbReference>
<evidence type="ECO:0000256" key="1">
    <source>
        <dbReference type="SAM" id="MobiDB-lite"/>
    </source>
</evidence>
<reference evidence="3" key="1">
    <citation type="journal article" date="2021" name="Open Biol.">
        <title>Shared evolutionary footprints suggest mitochondrial oxidative damage underlies multiple complex I losses in fungi.</title>
        <authorList>
            <person name="Schikora-Tamarit M.A."/>
            <person name="Marcet-Houben M."/>
            <person name="Nosek J."/>
            <person name="Gabaldon T."/>
        </authorList>
    </citation>
    <scope>NUCLEOTIDE SEQUENCE</scope>
    <source>
        <strain evidence="3">CBS6341</strain>
    </source>
</reference>
<accession>A0A9P8TGK9</accession>
<dbReference type="Pfam" id="PF09949">
    <property type="entry name" value="APP1_cat"/>
    <property type="match status" value="1"/>
</dbReference>
<gene>
    <name evidence="3" type="ORF">WICMUC_001719</name>
</gene>
<dbReference type="OrthoDB" id="541883at2759"/>
<feature type="compositionally biased region" description="Low complexity" evidence="1">
    <location>
        <begin position="586"/>
        <end position="597"/>
    </location>
</feature>
<sequence>MNINNQPLKNSKRQRLFDLMKTTKDVYIPTISNTISQLATEATNKAINYTDGILTDQDNTSNKVINTDVKGGNIILYPHFTRISDDKYFTQVHGWVYSTEGSLRKKKLILSLARQIAKVGKVDDGVTSSQLEEQFNNLTASYNDNSETSSIVSNGQDFNPSTPLNRRETSSSFYSDTSTISSMDSDSDEILKERIGNFVNRSLGNTELTVYVGGNTRDEIEALQIITDNNGNFNTDVKTDFKPTYLQVALTLDEKVFVFKETIFAGESKYAIISDIDDTIKKTGVCGDKRAIFRNTFVSDMSNWQVPGAAECYRKFNNDHKMAIFYVSNSPYQLFSNLIKFFEYYKFPAGSIYLKKYTGNIINSFWEPSYTRKKASLERIFTHYSSKKFFLIGDTSEQDLEAFLDITRVYPNNVGGIFLRVADDSMSIDTYNMILGVLSDKSPHLSHPDLKQKIAQFHSNNGDLIDLDSFEDDNHIITGEHFQEVKEESEAKTNEIYKENENLEHGDTDFFVESEISSSPSKVESPKRKAPPTIPKKPDFLKSDGPPSSNESSILNNAPPLPQRPITAPPPPPPRSHFNPLRSPKKPTTPNSSNNNSHYKTVDGISFTPFTEEANDEWLGRILTALILLRKIGHDDIKLNLFTDFKQVEDRINVLMKSI</sequence>
<dbReference type="InterPro" id="IPR052935">
    <property type="entry name" value="Mg2+_PAP"/>
</dbReference>
<dbReference type="Proteomes" id="UP000769528">
    <property type="component" value="Unassembled WGS sequence"/>
</dbReference>
<feature type="compositionally biased region" description="Polar residues" evidence="1">
    <location>
        <begin position="142"/>
        <end position="164"/>
    </location>
</feature>
<organism evidence="3 4">
    <name type="scientific">Wickerhamomyces mucosus</name>
    <dbReference type="NCBI Taxonomy" id="1378264"/>
    <lineage>
        <taxon>Eukaryota</taxon>
        <taxon>Fungi</taxon>
        <taxon>Dikarya</taxon>
        <taxon>Ascomycota</taxon>
        <taxon>Saccharomycotina</taxon>
        <taxon>Saccharomycetes</taxon>
        <taxon>Phaffomycetales</taxon>
        <taxon>Wickerhamomycetaceae</taxon>
        <taxon>Wickerhamomyces</taxon>
    </lineage>
</organism>
<feature type="region of interest" description="Disordered" evidence="1">
    <location>
        <begin position="142"/>
        <end position="180"/>
    </location>
</feature>
<evidence type="ECO:0000313" key="4">
    <source>
        <dbReference type="Proteomes" id="UP000769528"/>
    </source>
</evidence>
<dbReference type="InterPro" id="IPR019236">
    <property type="entry name" value="APP1_cat"/>
</dbReference>
<protein>
    <recommendedName>
        <fullName evidence="2">Phosphatidate phosphatase APP1 catalytic domain-containing protein</fullName>
    </recommendedName>
</protein>
<dbReference type="PANTHER" id="PTHR28208:SF3">
    <property type="entry name" value="PHOSPHATIDATE PHOSPHATASE APP1"/>
    <property type="match status" value="1"/>
</dbReference>
<proteinExistence type="predicted"/>
<feature type="compositionally biased region" description="Polar residues" evidence="1">
    <location>
        <begin position="546"/>
        <end position="556"/>
    </location>
</feature>
<name>A0A9P8TGK9_9ASCO</name>
<dbReference type="PANTHER" id="PTHR28208">
    <property type="entry name" value="PHOSPHATIDATE PHOSPHATASE APP1"/>
    <property type="match status" value="1"/>
</dbReference>
<dbReference type="AlphaFoldDB" id="A0A9P8TGK9"/>